<evidence type="ECO:0000256" key="1">
    <source>
        <dbReference type="ARBA" id="ARBA00023239"/>
    </source>
</evidence>
<name>A0A2X2EZA6_PSELU</name>
<dbReference type="AlphaFoldDB" id="A0A2X2EZA6"/>
<dbReference type="Proteomes" id="UP000250443">
    <property type="component" value="Unassembled WGS sequence"/>
</dbReference>
<dbReference type="InterPro" id="IPR012334">
    <property type="entry name" value="Pectin_lyas_fold"/>
</dbReference>
<sequence>MTTKSILQARSTWVTGVLLLAVSTSSLAAHVREVATSGWATQNGGTRGGSAAMGTDIYTVRSATELKQALSANAASSGRIIKIVGTIDISDGKPFTSTSDMAERGLLNVPGNTTIIGLGKQAGIVDGFFMIKQNNVIMRNLTIENAWDPSPTWDPDDGDLGNWNSEFDGVTISGASNVWLDHLTFTDGGRLDDPNEIGNGIHIQHHDGALDVVLGANYVTVSNTVFKLHDKNILIGNSDSRGTTDSGKLKVTIHNSVFQDVGQRAPRVRFGQVHLYNNLHLGNTKDAVYPFVYAHGVGKSSAILSEANVFAISGISGCDQVTANWGGTVYKDVGSLINGRKMTCSWDPNIGWAPPYRYTKLPASLVPLAVPVRAGAGRINF</sequence>
<evidence type="ECO:0000256" key="2">
    <source>
        <dbReference type="RuleBase" id="RU361173"/>
    </source>
</evidence>
<keyword evidence="2" id="KW-0624">Polysaccharide degradation</keyword>
<dbReference type="SUPFAM" id="SSF51126">
    <property type="entry name" value="Pectin lyase-like"/>
    <property type="match status" value="1"/>
</dbReference>
<keyword evidence="1 2" id="KW-0456">Lyase</keyword>
<dbReference type="SMART" id="SM00656">
    <property type="entry name" value="Amb_all"/>
    <property type="match status" value="1"/>
</dbReference>
<dbReference type="Gene3D" id="2.160.20.10">
    <property type="entry name" value="Single-stranded right-handed beta-helix, Pectin lyase-like"/>
    <property type="match status" value="1"/>
</dbReference>
<dbReference type="PANTHER" id="PTHR31683">
    <property type="entry name" value="PECTATE LYASE 18-RELATED"/>
    <property type="match status" value="1"/>
</dbReference>
<organism evidence="5 6">
    <name type="scientific">Pseudomonas luteola</name>
    <dbReference type="NCBI Taxonomy" id="47886"/>
    <lineage>
        <taxon>Bacteria</taxon>
        <taxon>Pseudomonadati</taxon>
        <taxon>Pseudomonadota</taxon>
        <taxon>Gammaproteobacteria</taxon>
        <taxon>Pseudomonadales</taxon>
        <taxon>Pseudomonadaceae</taxon>
        <taxon>Pseudomonas</taxon>
    </lineage>
</organism>
<evidence type="ECO:0000313" key="6">
    <source>
        <dbReference type="Proteomes" id="UP000250443"/>
    </source>
</evidence>
<accession>A0A2X2EZA6</accession>
<dbReference type="GO" id="GO:0000272">
    <property type="term" value="P:polysaccharide catabolic process"/>
    <property type="evidence" value="ECO:0007669"/>
    <property type="project" value="UniProtKB-KW"/>
</dbReference>
<evidence type="ECO:0000313" key="5">
    <source>
        <dbReference type="EMBL" id="SPZ11910.1"/>
    </source>
</evidence>
<dbReference type="EC" id="4.2.2.2" evidence="5"/>
<evidence type="ECO:0000256" key="3">
    <source>
        <dbReference type="SAM" id="SignalP"/>
    </source>
</evidence>
<dbReference type="InterPro" id="IPR002022">
    <property type="entry name" value="Pec_lyase"/>
</dbReference>
<dbReference type="InterPro" id="IPR011050">
    <property type="entry name" value="Pectin_lyase_fold/virulence"/>
</dbReference>
<feature type="domain" description="Pectate lyase" evidence="4">
    <location>
        <begin position="53"/>
        <end position="316"/>
    </location>
</feature>
<feature type="chain" id="PRO_5016136830" evidence="3">
    <location>
        <begin position="29"/>
        <end position="381"/>
    </location>
</feature>
<dbReference type="GO" id="GO:0030570">
    <property type="term" value="F:pectate lyase activity"/>
    <property type="evidence" value="ECO:0007669"/>
    <property type="project" value="UniProtKB-EC"/>
</dbReference>
<comment type="similarity">
    <text evidence="2">Belongs to the polysaccharide lyase 1 family.</text>
</comment>
<evidence type="ECO:0000259" key="4">
    <source>
        <dbReference type="SMART" id="SM00656"/>
    </source>
</evidence>
<keyword evidence="3" id="KW-0732">Signal</keyword>
<dbReference type="Pfam" id="PF00544">
    <property type="entry name" value="Pectate_lyase_4"/>
    <property type="match status" value="1"/>
</dbReference>
<proteinExistence type="inferred from homology"/>
<protein>
    <submittedName>
        <fullName evidence="5">Putative secreted pectate lyase</fullName>
        <ecNumber evidence="5">4.2.2.2</ecNumber>
    </submittedName>
</protein>
<dbReference type="RefSeq" id="WP_010795919.1">
    <property type="nucleotide sequence ID" value="NZ_UAUF01000014.1"/>
</dbReference>
<feature type="signal peptide" evidence="3">
    <location>
        <begin position="1"/>
        <end position="28"/>
    </location>
</feature>
<keyword evidence="2" id="KW-0119">Carbohydrate metabolism</keyword>
<keyword evidence="2" id="KW-0964">Secreted</keyword>
<dbReference type="PANTHER" id="PTHR31683:SF18">
    <property type="entry name" value="PECTATE LYASE 21-RELATED"/>
    <property type="match status" value="1"/>
</dbReference>
<dbReference type="GO" id="GO:0005576">
    <property type="term" value="C:extracellular region"/>
    <property type="evidence" value="ECO:0007669"/>
    <property type="project" value="UniProtKB-SubCell"/>
</dbReference>
<reference evidence="5 6" key="1">
    <citation type="submission" date="2018-06" db="EMBL/GenBank/DDBJ databases">
        <authorList>
            <consortium name="Pathogen Informatics"/>
            <person name="Doyle S."/>
        </authorList>
    </citation>
    <scope>NUCLEOTIDE SEQUENCE [LARGE SCALE GENOMIC DNA]</scope>
    <source>
        <strain evidence="5 6">NCTC11842</strain>
    </source>
</reference>
<dbReference type="InterPro" id="IPR045032">
    <property type="entry name" value="PEL"/>
</dbReference>
<gene>
    <name evidence="5" type="primary">pel_3</name>
    <name evidence="5" type="ORF">NCTC11842_04165</name>
</gene>
<dbReference type="EMBL" id="UAUF01000014">
    <property type="protein sequence ID" value="SPZ11910.1"/>
    <property type="molecule type" value="Genomic_DNA"/>
</dbReference>
<comment type="subcellular location">
    <subcellularLocation>
        <location evidence="2">Secreted</location>
    </subcellularLocation>
</comment>